<evidence type="ECO:0000259" key="1">
    <source>
        <dbReference type="Pfam" id="PF09588"/>
    </source>
</evidence>
<dbReference type="Pfam" id="PF09588">
    <property type="entry name" value="YqaJ"/>
    <property type="match status" value="1"/>
</dbReference>
<dbReference type="EMBL" id="MN738893">
    <property type="protein sequence ID" value="QHT30197.1"/>
    <property type="molecule type" value="Genomic_DNA"/>
</dbReference>
<organism evidence="2">
    <name type="scientific">viral metagenome</name>
    <dbReference type="NCBI Taxonomy" id="1070528"/>
    <lineage>
        <taxon>unclassified sequences</taxon>
        <taxon>metagenomes</taxon>
        <taxon>organismal metagenomes</taxon>
    </lineage>
</organism>
<sequence>MNELPSLTNIIHSLSVPKQIQEADIDELRESVYLIIDDFISNNIEEYRYKDFTHRLFEHTYHILEVLHDNTNLLIELNLSELIDEGIYSYFEFYGIKRSETTKITTPKNKRPYSQILKNIKKKDTHEQGTIEWFNFRWNHITASSAWKALEHDSTKNQIILDKCKPINSTKYSKINITSAMHHGHKFEPLSILIYEHLYDTEIGDYGCIENEDHPHLAASPDGINVKLDNPRYGRALEIKNPTTREICGIPKKEYWIQMQLQMECLNLDECDFLETSFKQYETEEEYLADGEFNKTADGNRKNIIICFNDGSKPIYKYTPLNISTFSQYEIWRDETVDANPKLTWIEDTYCYLKTISCVLVRRNKLWFNAIKHKFKEVWDIILKEREDGYEHRKPKKRVKKGPTLAITTPPLKPAPNTANFKIDTQTLKSFALEI</sequence>
<dbReference type="PANTHER" id="PTHR46609:SF6">
    <property type="entry name" value="EXONUCLEASE, PHAGE-TYPE_RECB, C-TERMINAL DOMAIN-CONTAINING PROTEIN-RELATED"/>
    <property type="match status" value="1"/>
</dbReference>
<proteinExistence type="predicted"/>
<dbReference type="InterPro" id="IPR011604">
    <property type="entry name" value="PDDEXK-like_dom_sf"/>
</dbReference>
<dbReference type="InterPro" id="IPR011335">
    <property type="entry name" value="Restrct_endonuc-II-like"/>
</dbReference>
<dbReference type="Gene3D" id="3.90.320.10">
    <property type="match status" value="1"/>
</dbReference>
<protein>
    <recommendedName>
        <fullName evidence="1">YqaJ viral recombinase domain-containing protein</fullName>
    </recommendedName>
</protein>
<evidence type="ECO:0000313" key="2">
    <source>
        <dbReference type="EMBL" id="QHT30197.1"/>
    </source>
</evidence>
<dbReference type="AlphaFoldDB" id="A0A6C0EMD2"/>
<reference evidence="2" key="1">
    <citation type="journal article" date="2020" name="Nature">
        <title>Giant virus diversity and host interactions through global metagenomics.</title>
        <authorList>
            <person name="Schulz F."/>
            <person name="Roux S."/>
            <person name="Paez-Espino D."/>
            <person name="Jungbluth S."/>
            <person name="Walsh D.A."/>
            <person name="Denef V.J."/>
            <person name="McMahon K.D."/>
            <person name="Konstantinidis K.T."/>
            <person name="Eloe-Fadrosh E.A."/>
            <person name="Kyrpides N.C."/>
            <person name="Woyke T."/>
        </authorList>
    </citation>
    <scope>NUCLEOTIDE SEQUENCE</scope>
    <source>
        <strain evidence="2">GVMAG-M-3300009149-34</strain>
    </source>
</reference>
<dbReference type="InterPro" id="IPR051703">
    <property type="entry name" value="NF-kappa-B_Signaling_Reg"/>
</dbReference>
<name>A0A6C0EMD2_9ZZZZ</name>
<feature type="domain" description="YqaJ viral recombinase" evidence="1">
    <location>
        <begin position="132"/>
        <end position="265"/>
    </location>
</feature>
<dbReference type="InterPro" id="IPR019080">
    <property type="entry name" value="YqaJ_viral_recombinase"/>
</dbReference>
<dbReference type="SUPFAM" id="SSF52980">
    <property type="entry name" value="Restriction endonuclease-like"/>
    <property type="match status" value="1"/>
</dbReference>
<dbReference type="PANTHER" id="PTHR46609">
    <property type="entry name" value="EXONUCLEASE, PHAGE-TYPE/RECB, C-TERMINAL DOMAIN-CONTAINING PROTEIN"/>
    <property type="match status" value="1"/>
</dbReference>
<accession>A0A6C0EMD2</accession>
<dbReference type="CDD" id="cd22343">
    <property type="entry name" value="PDDEXK_lambda_exonuclease-like"/>
    <property type="match status" value="1"/>
</dbReference>